<dbReference type="AlphaFoldDB" id="A0AAD9Y0H6"/>
<comment type="caution">
    <text evidence="2">The sequence shown here is derived from an EMBL/GenBank/DDBJ whole genome shotgun (WGS) entry which is preliminary data.</text>
</comment>
<feature type="compositionally biased region" description="Basic and acidic residues" evidence="1">
    <location>
        <begin position="18"/>
        <end position="29"/>
    </location>
</feature>
<dbReference type="Proteomes" id="UP001281614">
    <property type="component" value="Unassembled WGS sequence"/>
</dbReference>
<proteinExistence type="predicted"/>
<reference evidence="2" key="1">
    <citation type="submission" date="2023-02" db="EMBL/GenBank/DDBJ databases">
        <title>Colletotrichum kahawae CIFC_Que2 genome sequencing and assembly.</title>
        <authorList>
            <person name="Baroncelli R."/>
        </authorList>
    </citation>
    <scope>NUCLEOTIDE SEQUENCE</scope>
    <source>
        <strain evidence="2">CIFC_Que2</strain>
    </source>
</reference>
<sequence>MPEMMPNQPSDNRPNRVRARDSANGRVEELAEQPEVISESIEEDTDQSNRSTPEKEAGPGLATNAGRGYQNNFYYSIVYNINT</sequence>
<protein>
    <submittedName>
        <fullName evidence="2">Uncharacterized protein</fullName>
    </submittedName>
</protein>
<evidence type="ECO:0000313" key="2">
    <source>
        <dbReference type="EMBL" id="KAK2732198.1"/>
    </source>
</evidence>
<organism evidence="2 3">
    <name type="scientific">Colletotrichum kahawae</name>
    <name type="common">Coffee berry disease fungus</name>
    <dbReference type="NCBI Taxonomy" id="34407"/>
    <lineage>
        <taxon>Eukaryota</taxon>
        <taxon>Fungi</taxon>
        <taxon>Dikarya</taxon>
        <taxon>Ascomycota</taxon>
        <taxon>Pezizomycotina</taxon>
        <taxon>Sordariomycetes</taxon>
        <taxon>Hypocreomycetidae</taxon>
        <taxon>Glomerellales</taxon>
        <taxon>Glomerellaceae</taxon>
        <taxon>Colletotrichum</taxon>
        <taxon>Colletotrichum gloeosporioides species complex</taxon>
    </lineage>
</organism>
<name>A0AAD9Y0H6_COLKA</name>
<dbReference type="EMBL" id="VYYT01000554">
    <property type="protein sequence ID" value="KAK2732198.1"/>
    <property type="molecule type" value="Genomic_DNA"/>
</dbReference>
<gene>
    <name evidence="2" type="ORF">CKAH01_02144</name>
</gene>
<keyword evidence="3" id="KW-1185">Reference proteome</keyword>
<accession>A0AAD9Y0H6</accession>
<evidence type="ECO:0000313" key="3">
    <source>
        <dbReference type="Proteomes" id="UP001281614"/>
    </source>
</evidence>
<feature type="region of interest" description="Disordered" evidence="1">
    <location>
        <begin position="1"/>
        <end position="67"/>
    </location>
</feature>
<evidence type="ECO:0000256" key="1">
    <source>
        <dbReference type="SAM" id="MobiDB-lite"/>
    </source>
</evidence>